<sequence length="413" mass="45873">MRQSSRKSRHGCTECKRRHIKCDETRPSCANCRSRDRQCSFLLLVPSFPATPASSTSSSLVDSSHNDSFSLANCASTSDTYPPTPLSQDEPVTTLYPNPLSSSTNQLFKLPHLELLLHFGTDMRKDLTLEDTEAGGFIDLALQEAIKTPYLMDQIIAVSAAHMSTKRPDQENFYRDEATYLQTRALAIFNAGPITMSDDNCLAVFLFSILLAQQVLFDTLSTRANLSTFLDKMVSCLTVCGGIRGIAGQSWQSIDAQFRRHDGRSTAEGWADQTEDDTSITTEFSRLDDLVDNTDLSASSRDAYIQAVNLLQRLSSAAEGPQDSSLRCANLALRWAVMVPSDFVRLVDQRRPEALIVLAYYAVLIYEARDFWAFGDAGEFIIQTITISLGTYWAKWLAWPNEVLSRAGNVQPG</sequence>
<dbReference type="Proteomes" id="UP000799755">
    <property type="component" value="Unassembled WGS sequence"/>
</dbReference>
<gene>
    <name evidence="1" type="ORF">BDR25DRAFT_303505</name>
</gene>
<evidence type="ECO:0000313" key="1">
    <source>
        <dbReference type="EMBL" id="KAF2470903.1"/>
    </source>
</evidence>
<organism evidence="1 2">
    <name type="scientific">Lindgomyces ingoldianus</name>
    <dbReference type="NCBI Taxonomy" id="673940"/>
    <lineage>
        <taxon>Eukaryota</taxon>
        <taxon>Fungi</taxon>
        <taxon>Dikarya</taxon>
        <taxon>Ascomycota</taxon>
        <taxon>Pezizomycotina</taxon>
        <taxon>Dothideomycetes</taxon>
        <taxon>Pleosporomycetidae</taxon>
        <taxon>Pleosporales</taxon>
        <taxon>Lindgomycetaceae</taxon>
        <taxon>Lindgomyces</taxon>
    </lineage>
</organism>
<keyword evidence="2" id="KW-1185">Reference proteome</keyword>
<accession>A0ACB6QWF0</accession>
<proteinExistence type="predicted"/>
<reference evidence="1" key="1">
    <citation type="journal article" date="2020" name="Stud. Mycol.">
        <title>101 Dothideomycetes genomes: a test case for predicting lifestyles and emergence of pathogens.</title>
        <authorList>
            <person name="Haridas S."/>
            <person name="Albert R."/>
            <person name="Binder M."/>
            <person name="Bloem J."/>
            <person name="Labutti K."/>
            <person name="Salamov A."/>
            <person name="Andreopoulos B."/>
            <person name="Baker S."/>
            <person name="Barry K."/>
            <person name="Bills G."/>
            <person name="Bluhm B."/>
            <person name="Cannon C."/>
            <person name="Castanera R."/>
            <person name="Culley D."/>
            <person name="Daum C."/>
            <person name="Ezra D."/>
            <person name="Gonzalez J."/>
            <person name="Henrissat B."/>
            <person name="Kuo A."/>
            <person name="Liang C."/>
            <person name="Lipzen A."/>
            <person name="Lutzoni F."/>
            <person name="Magnuson J."/>
            <person name="Mondo S."/>
            <person name="Nolan M."/>
            <person name="Ohm R."/>
            <person name="Pangilinan J."/>
            <person name="Park H.-J."/>
            <person name="Ramirez L."/>
            <person name="Alfaro M."/>
            <person name="Sun H."/>
            <person name="Tritt A."/>
            <person name="Yoshinaga Y."/>
            <person name="Zwiers L.-H."/>
            <person name="Turgeon B."/>
            <person name="Goodwin S."/>
            <person name="Spatafora J."/>
            <person name="Crous P."/>
            <person name="Grigoriev I."/>
        </authorList>
    </citation>
    <scope>NUCLEOTIDE SEQUENCE</scope>
    <source>
        <strain evidence="1">ATCC 200398</strain>
    </source>
</reference>
<comment type="caution">
    <text evidence="1">The sequence shown here is derived from an EMBL/GenBank/DDBJ whole genome shotgun (WGS) entry which is preliminary data.</text>
</comment>
<protein>
    <submittedName>
        <fullName evidence="1">Uncharacterized protein</fullName>
    </submittedName>
</protein>
<name>A0ACB6QWF0_9PLEO</name>
<evidence type="ECO:0000313" key="2">
    <source>
        <dbReference type="Proteomes" id="UP000799755"/>
    </source>
</evidence>
<dbReference type="EMBL" id="MU003506">
    <property type="protein sequence ID" value="KAF2470903.1"/>
    <property type="molecule type" value="Genomic_DNA"/>
</dbReference>